<evidence type="ECO:0000313" key="1">
    <source>
        <dbReference type="EMBL" id="QJD91786.1"/>
    </source>
</evidence>
<protein>
    <submittedName>
        <fullName evidence="1">Uncharacterized protein</fullName>
    </submittedName>
</protein>
<dbReference type="Proteomes" id="UP000503117">
    <property type="component" value="Chromosome"/>
</dbReference>
<gene>
    <name evidence="1" type="ORF">HH213_17850</name>
</gene>
<proteinExistence type="predicted"/>
<dbReference type="EMBL" id="CP051684">
    <property type="protein sequence ID" value="QJD91786.1"/>
    <property type="molecule type" value="Genomic_DNA"/>
</dbReference>
<accession>A0ABX6MCC2</accession>
<dbReference type="RefSeq" id="WP_169113096.1">
    <property type="nucleotide sequence ID" value="NZ_CP051684.1"/>
</dbReference>
<organism evidence="1 2">
    <name type="scientific">Duganella dendranthematis</name>
    <dbReference type="NCBI Taxonomy" id="2728021"/>
    <lineage>
        <taxon>Bacteria</taxon>
        <taxon>Pseudomonadati</taxon>
        <taxon>Pseudomonadota</taxon>
        <taxon>Betaproteobacteria</taxon>
        <taxon>Burkholderiales</taxon>
        <taxon>Oxalobacteraceae</taxon>
        <taxon>Telluria group</taxon>
        <taxon>Duganella</taxon>
    </lineage>
</organism>
<reference evidence="1 2" key="1">
    <citation type="submission" date="2020-04" db="EMBL/GenBank/DDBJ databases">
        <title>Genome sequencing of novel species.</title>
        <authorList>
            <person name="Heo J."/>
            <person name="Kim S.-J."/>
            <person name="Kim J.-S."/>
            <person name="Hong S.-B."/>
            <person name="Kwon S.-W."/>
        </authorList>
    </citation>
    <scope>NUCLEOTIDE SEQUENCE [LARGE SCALE GENOMIC DNA]</scope>
    <source>
        <strain evidence="1 2">AF9R3</strain>
    </source>
</reference>
<name>A0ABX6MCC2_9BURK</name>
<sequence length="147" mass="16062">MHNFELPRRSSTPFLFLRALHNIGSEASVQDLMRVRNWRGKADAFRVDVVERLKRCRLIDVTGDWLVLTKQGLDYLGVAPVVSGPPPEPVGAPYAGTKNPLNLSRHCAPRPIRAGALDYMKLPSRIGVESVAYKGQIAASAIAGSVT</sequence>
<keyword evidence="2" id="KW-1185">Reference proteome</keyword>
<evidence type="ECO:0000313" key="2">
    <source>
        <dbReference type="Proteomes" id="UP000503117"/>
    </source>
</evidence>